<dbReference type="HOGENOM" id="CLU_081828_0_0_7"/>
<keyword evidence="4 7" id="KW-1133">Transmembrane helix</keyword>
<feature type="transmembrane region" description="Helical" evidence="7">
    <location>
        <begin position="83"/>
        <end position="104"/>
    </location>
</feature>
<protein>
    <recommendedName>
        <fullName evidence="8">VTT domain-containing protein</fullName>
    </recommendedName>
</protein>
<evidence type="ECO:0000256" key="3">
    <source>
        <dbReference type="ARBA" id="ARBA00022692"/>
    </source>
</evidence>
<reference evidence="9 10" key="1">
    <citation type="journal article" date="2011" name="J. Bacteriol.">
        <title>Genome sequence of the halotolerant marine bacterium Myxococcus fulvus HW-1.</title>
        <authorList>
            <person name="Li Z.F."/>
            <person name="Li X."/>
            <person name="Liu H."/>
            <person name="Liu X."/>
            <person name="Han K."/>
            <person name="Wu Z.H."/>
            <person name="Hu W."/>
            <person name="Li F.F."/>
            <person name="Li Y.Z."/>
        </authorList>
    </citation>
    <scope>NUCLEOTIDE SEQUENCE [LARGE SCALE GENOMIC DNA]</scope>
    <source>
        <strain evidence="10">ATCC BAA-855 / HW-1</strain>
    </source>
</reference>
<feature type="transmembrane region" description="Helical" evidence="7">
    <location>
        <begin position="265"/>
        <end position="283"/>
    </location>
</feature>
<comment type="subcellular location">
    <subcellularLocation>
        <location evidence="1">Cell membrane</location>
        <topology evidence="1">Multi-pass membrane protein</topology>
    </subcellularLocation>
</comment>
<keyword evidence="3 7" id="KW-0812">Transmembrane</keyword>
<evidence type="ECO:0000256" key="4">
    <source>
        <dbReference type="ARBA" id="ARBA00022989"/>
    </source>
</evidence>
<gene>
    <name evidence="9" type="ordered locus">LILAB_23445</name>
</gene>
<evidence type="ECO:0000313" key="10">
    <source>
        <dbReference type="Proteomes" id="UP000000488"/>
    </source>
</evidence>
<name>F8CMW2_MYXFH</name>
<dbReference type="eggNOG" id="COG0398">
    <property type="taxonomic scope" value="Bacteria"/>
</dbReference>
<feature type="compositionally biased region" description="Low complexity" evidence="6">
    <location>
        <begin position="22"/>
        <end position="36"/>
    </location>
</feature>
<sequence>MAEPTRGLPVAGDGAAPERTCAGMAEPEGGPGPARAFSRVAEPSRGMAEPGGGPGPARAFSRVAEPSRGESAPDDGGRPARVIAGWSAFCGLLLAGILVPFACFGGDLETEAARFLATRPPDWQVALLLTGLLAGDVVLPVPSSLVGTAAGGLLGFWAGAATSWLGMMAGCVAGYGLGARAGTAALRRMAGDAELARLTRAAERLGPWFLLAFRAVPVLAETSVLFAGTSRMPRRDFLTVSALANLGVSVTYAALGASAARLESFLLLFAGMVLLPGLALAWMRRQAPPHPAPASR</sequence>
<evidence type="ECO:0000256" key="2">
    <source>
        <dbReference type="ARBA" id="ARBA00022475"/>
    </source>
</evidence>
<dbReference type="PANTHER" id="PTHR42709">
    <property type="entry name" value="ALKALINE PHOSPHATASE LIKE PROTEIN"/>
    <property type="match status" value="1"/>
</dbReference>
<feature type="transmembrane region" description="Helical" evidence="7">
    <location>
        <begin position="125"/>
        <end position="142"/>
    </location>
</feature>
<evidence type="ECO:0000313" key="9">
    <source>
        <dbReference type="EMBL" id="AEI66584.1"/>
    </source>
</evidence>
<dbReference type="Pfam" id="PF09335">
    <property type="entry name" value="VTT_dom"/>
    <property type="match status" value="1"/>
</dbReference>
<feature type="region of interest" description="Disordered" evidence="6">
    <location>
        <begin position="1"/>
        <end position="77"/>
    </location>
</feature>
<evidence type="ECO:0000259" key="8">
    <source>
        <dbReference type="Pfam" id="PF09335"/>
    </source>
</evidence>
<keyword evidence="2" id="KW-1003">Cell membrane</keyword>
<dbReference type="STRING" id="483219.LILAB_23445"/>
<dbReference type="KEGG" id="mfu:LILAB_23445"/>
<keyword evidence="5 7" id="KW-0472">Membrane</keyword>
<evidence type="ECO:0000256" key="5">
    <source>
        <dbReference type="ARBA" id="ARBA00023136"/>
    </source>
</evidence>
<proteinExistence type="predicted"/>
<feature type="domain" description="VTT" evidence="8">
    <location>
        <begin position="141"/>
        <end position="257"/>
    </location>
</feature>
<feature type="transmembrane region" description="Helical" evidence="7">
    <location>
        <begin position="237"/>
        <end position="259"/>
    </location>
</feature>
<dbReference type="Proteomes" id="UP000000488">
    <property type="component" value="Chromosome"/>
</dbReference>
<feature type="transmembrane region" description="Helical" evidence="7">
    <location>
        <begin position="154"/>
        <end position="178"/>
    </location>
</feature>
<evidence type="ECO:0000256" key="7">
    <source>
        <dbReference type="SAM" id="Phobius"/>
    </source>
</evidence>
<accession>F8CMW2</accession>
<dbReference type="GO" id="GO:0005886">
    <property type="term" value="C:plasma membrane"/>
    <property type="evidence" value="ECO:0007669"/>
    <property type="project" value="UniProtKB-SubCell"/>
</dbReference>
<dbReference type="AlphaFoldDB" id="F8CMW2"/>
<dbReference type="InterPro" id="IPR032816">
    <property type="entry name" value="VTT_dom"/>
</dbReference>
<organism evidence="9 10">
    <name type="scientific">Myxococcus fulvus (strain ATCC BAA-855 / HW-1)</name>
    <dbReference type="NCBI Taxonomy" id="483219"/>
    <lineage>
        <taxon>Bacteria</taxon>
        <taxon>Pseudomonadati</taxon>
        <taxon>Myxococcota</taxon>
        <taxon>Myxococcia</taxon>
        <taxon>Myxococcales</taxon>
        <taxon>Cystobacterineae</taxon>
        <taxon>Myxococcaceae</taxon>
        <taxon>Myxococcus</taxon>
    </lineage>
</organism>
<evidence type="ECO:0000256" key="6">
    <source>
        <dbReference type="SAM" id="MobiDB-lite"/>
    </source>
</evidence>
<dbReference type="PANTHER" id="PTHR42709:SF6">
    <property type="entry name" value="UNDECAPRENYL PHOSPHATE TRANSPORTER A"/>
    <property type="match status" value="1"/>
</dbReference>
<dbReference type="EMBL" id="CP002830">
    <property type="protein sequence ID" value="AEI66584.1"/>
    <property type="molecule type" value="Genomic_DNA"/>
</dbReference>
<dbReference type="InterPro" id="IPR051311">
    <property type="entry name" value="DedA_domain"/>
</dbReference>
<evidence type="ECO:0000256" key="1">
    <source>
        <dbReference type="ARBA" id="ARBA00004651"/>
    </source>
</evidence>